<dbReference type="Pfam" id="PF00721">
    <property type="entry name" value="TMV_coat"/>
    <property type="match status" value="1"/>
</dbReference>
<evidence type="ECO:0000256" key="1">
    <source>
        <dbReference type="SAM" id="MobiDB-lite"/>
    </source>
</evidence>
<evidence type="ECO:0000313" key="3">
    <source>
        <dbReference type="Proteomes" id="UP001497457"/>
    </source>
</evidence>
<dbReference type="Gene3D" id="1.20.120.70">
    <property type="entry name" value="Tobacco mosaic virus-like, coat protein"/>
    <property type="match status" value="1"/>
</dbReference>
<protein>
    <submittedName>
        <fullName evidence="2">Uncharacterized protein</fullName>
    </submittedName>
</protein>
<reference evidence="3" key="1">
    <citation type="submission" date="2024-06" db="EMBL/GenBank/DDBJ databases">
        <authorList>
            <person name="Ryan C."/>
        </authorList>
    </citation>
    <scope>NUCLEOTIDE SEQUENCE [LARGE SCALE GENOMIC DNA]</scope>
</reference>
<accession>A0ABC8V671</accession>
<evidence type="ECO:0000313" key="2">
    <source>
        <dbReference type="EMBL" id="CAL4884838.1"/>
    </source>
</evidence>
<organism evidence="2 3">
    <name type="scientific">Urochloa decumbens</name>
    <dbReference type="NCBI Taxonomy" id="240449"/>
    <lineage>
        <taxon>Eukaryota</taxon>
        <taxon>Viridiplantae</taxon>
        <taxon>Streptophyta</taxon>
        <taxon>Embryophyta</taxon>
        <taxon>Tracheophyta</taxon>
        <taxon>Spermatophyta</taxon>
        <taxon>Magnoliopsida</taxon>
        <taxon>Liliopsida</taxon>
        <taxon>Poales</taxon>
        <taxon>Poaceae</taxon>
        <taxon>PACMAD clade</taxon>
        <taxon>Panicoideae</taxon>
        <taxon>Panicodae</taxon>
        <taxon>Paniceae</taxon>
        <taxon>Melinidinae</taxon>
        <taxon>Urochloa</taxon>
    </lineage>
</organism>
<sequence length="214" mass="23719">MTPSSCPPRSSSHCQAKHSLVVVSRQAMKRAAPHDAGGDDSSDRRHIPRVTRNALERRHPRAAGYGPVVPVQMALAHRWARYEDVVAALRSLGNLSLLEQPARDDARATVRGLFQHPTPFDAGARFPEAEVFLPVDHGKFGQCVRRIQKELLRVEAATRGYNWQRVIAACEAFMEAVSSAAATATLVWPEEPGKPVLYDRAVFEEAFQITWTDA</sequence>
<dbReference type="SUPFAM" id="SSF47195">
    <property type="entry name" value="TMV-like viral coat proteins"/>
    <property type="match status" value="1"/>
</dbReference>
<keyword evidence="3" id="KW-1185">Reference proteome</keyword>
<name>A0ABC8V671_9POAL</name>
<dbReference type="AlphaFoldDB" id="A0ABC8V671"/>
<gene>
    <name evidence="2" type="ORF">URODEC1_LOCUS156</name>
</gene>
<feature type="compositionally biased region" description="Basic and acidic residues" evidence="1">
    <location>
        <begin position="32"/>
        <end position="45"/>
    </location>
</feature>
<reference evidence="2 3" key="2">
    <citation type="submission" date="2024-10" db="EMBL/GenBank/DDBJ databases">
        <authorList>
            <person name="Ryan C."/>
        </authorList>
    </citation>
    <scope>NUCLEOTIDE SEQUENCE [LARGE SCALE GENOMIC DNA]</scope>
</reference>
<dbReference type="Proteomes" id="UP001497457">
    <property type="component" value="Chromosome 1b"/>
</dbReference>
<feature type="region of interest" description="Disordered" evidence="1">
    <location>
        <begin position="27"/>
        <end position="46"/>
    </location>
</feature>
<dbReference type="InterPro" id="IPR036417">
    <property type="entry name" value="TMV-like_coat_sf"/>
</dbReference>
<proteinExistence type="predicted"/>
<dbReference type="EMBL" id="OZ075111">
    <property type="protein sequence ID" value="CAL4884838.1"/>
    <property type="molecule type" value="Genomic_DNA"/>
</dbReference>
<dbReference type="InterPro" id="IPR001337">
    <property type="entry name" value="TMV-like_coat"/>
</dbReference>